<dbReference type="InterPro" id="IPR003616">
    <property type="entry name" value="Post-SET_dom"/>
</dbReference>
<dbReference type="GO" id="GO:0030154">
    <property type="term" value="P:cell differentiation"/>
    <property type="evidence" value="ECO:0007669"/>
    <property type="project" value="UniProtKB-KW"/>
</dbReference>
<feature type="compositionally biased region" description="Polar residues" evidence="17">
    <location>
        <begin position="1480"/>
        <end position="1493"/>
    </location>
</feature>
<feature type="region of interest" description="Disordered" evidence="17">
    <location>
        <begin position="1"/>
        <end position="67"/>
    </location>
</feature>
<evidence type="ECO:0000256" key="9">
    <source>
        <dbReference type="ARBA" id="ARBA00022691"/>
    </source>
</evidence>
<keyword evidence="14" id="KW-0805">Transcription regulation</keyword>
<dbReference type="InterPro" id="IPR042294">
    <property type="entry name" value="SETD2_animal"/>
</dbReference>
<sequence length="2876" mass="318915">MGDVYDPEHPTEEGGGDTVVKEESLSKPTLLKNLPTKGLLSSRLLPKGTKSKVNLEEHGRQKVSFSFSQTKKPLPNLFLSQLSPEKSPCDLQLPLLSSNNSQQGKLELKVESRNESTGLSFPTPVPESPLSVTSLPKSKLELGKMHFKKQLLSVSASFEKPVDEPKPTIKLEEVSSLQETVLKPATKITTEAAVSQIQLTFKDCISEEHVIGVLEENLNPSVKGSTDSSHIGTEIKEKFSGLEQADIPEQHKSQSQSDSTLPGSESDGDSVRTSSSHKSGDPRSMAKTDNQNKDAKRNFSRVEESEKLEKSSSYAKSDERVKEERCSTHSKSDRETRYSRSSRSDKERRRTKSRSRSRSRGSRTSSSYSRSERSSRNERLSRSDRSHYHDSERRSYRSPYRERRSSRSRSDRKSRDSSDSEDDYRRARTGSNRSSNHSSSHRDSKFFYSKSEKDVKCSEISRSSETEKRIQLHSRSERCPRKIEFESIRKTSPELESECRKSNAHCKLESNIKSPLSKSNICSQTIDKKPHKGHSSSDSEDDQKEKSKFIKLPPCSGLNDSQPAMSEKDFKVSLSKLIVTDAQVQDKLNNTELIQMQSHSNKYCPSSFEDGTQCQLNCLPSKHIDLSQSKDTAIPSKEMHHLSVPDPVSANDFVGQDCEEADSVNVTVSSGATLAPTYSLRSKSKPHKHNSSPPPKLLIVNTDSAQQCRSNQSLNKSSSVVCDTVLPDSCVSSETFTNEQDKEQLCKYGHTLPVVPVVLRKNETGVLSEPSRNSSPAVLSCQPYSKDNTSPGLSEESMMCVVSSERLSNLSGIEVLEGANVSSESNAHINDSIEVTNGFPSNRHVLQGHNSCEGEGHVESSIPVYRESIETKHYATAQLSSYSTCVLPDCSPPQISQKVCNPAEISIKELSLGDLQQKTKSEDICHGSLDETGSQSSVVPPKFESTKVSELSVASQQSEQLNIKTEQQSGTLLKNKINLKKSRWDIVGQDKSDHEHSLKMPCHETKPSVKKIISVKKIEFSKDSGLEHVKNFGTIKMNLNNETVLSKQHSVGKNHASLEDNSLKSPQNQLDAKTQLSMSTQSQPCDTSNTNVDICFDQNYKEPPRSSHATSRSVAKDWTRDSKTGGHDVLLDKLERRNTSINQDVGSHSDDSDSEESDSDSDDCSIPKNRLHSVVVVPKNSTLTQPHDSRATLTSFSSPTGSPHQLPADWQEQGWRGSSSKESNRAHDAYSEVSGTLSPVERQKGFSSQLPESSKHTLHVLCTERPILTGQQNVTYQSQSNMVDSTSHVEASHTFEAQQSKEQKSSTYQNPKISVPSSSVGSFHSFETMWRTSDPGQSRPCDRPDSWHDRKSILMHQQHGEFSSSDDLSNKDGYRWGWDIPQPEQPSSTFQQPDSSYGIHTPNPMLVGSPALGQMGQHSSGCWIQPTASQGCRPVYLSVPSLYRESLDEMHPDSLTNDYEEESQENHGTVTFCNHPPPASTSFVQGPEISSNCRGLGGVLDTPREDSQKPHRGRGPPKKRRPEFESDSENEAESENSIKRERLAEPDVSRTSKDPVDTPNQTAEVERPSLSLQDFQDPVRWKDMAKLKKMPPYFDLIEENMYLTERKKNKSHRDIKRMQCECAVLSREERARGATACGEDCLNRLLMIECSSRCLNGSYCSNRRFQMKQHADFEVILTENKGWGLRAAKDLAPNTFVLEYCGEVLDHKEFKARVKEYARSKNIHYYFMALKNNEIIDATLKGNCSRFMNHSCEPNCETQKWTVNGQLRVGFFTTKGVSAGTELTFDYQFQRYGKEAQKCLCGAPSCRGFLGGENRVSIRAAGGKMKKERSRKKDSVSALTTVDEELEALLENGEGLSDEKEVISLCRLMVRVETMEQKLTCLKLIQNTQNPGCLKQFLDHHGLSLLWIFMVELSEAKGNSSNNIKLQLEIMRSLEVLPISTKNMLEESRVLHFIQRWAQNQTLPQAPELDGYSSENTSRAQTPLNTPDGPPAKLGPELDGETPKRAVYRRLKIISENSLDSAMSDASKASDGKEEEEEEEEDEEEDSLPVDAVVSSHTKPSAQVEEEVSAPGLEKQEPAEVKEEAVETGQLDEERTKGQKGDVELAPDEERMEKDVGVEGAPGVTAPSESGQHSQNDETGPAPVKELSSPEVQEADTVASKGPAGSSEVAVLESVLEPDVGVSVCIAVETTVNTSTVMAETTESITTTQESAVEESAASTVENVGSVIATAETTTVGSASTTTEVPGSAVPTAEAAATASTTTATDPVAVGTPSQDEEEGVSDVESERSQEPPIRAVDISDMAARLLDSWKDLKEVYRIPKKSQVEKEPKERSRERDGPQSSRTPSGSRDRERDRERDRDRERERDRDLERTPRSTERRRRRSSHSPPLSAYERSSRRSDDRYEHPNSSKKKVRPKERNKLTTEERRKLFEQEVAQKEAQKQQQQQQQQQLQALPYEMLGYSPGPHGYMGYPPGYPIQTYVDPTNPNAGKVLLPTPSVEPLCAAGATVPYEQTPPQPLISELGLASPSSAPPSQTAPTAGVPHMATTLELAPGTAQYVQSRAPSQDSVTVLSAAPPTGGPQTQTQQGYTPVWSAAVPQPLTVQAQPAQPHTAIYYQGQACQAVYSIPTAYPQAGTPVIQTYAEPATGYIQGQPVYTAHQQGVVLQQAGTVTTIVTAPTVQQDLIAPNSLMDLPPPSPPKPKTIVLPPNWKVARDPEGKIYYYHVITRQTQWDPPCWEGGSDDASVGHEAEMDLGTPTYDENPSKFSTKTAEADTSSELAKKSKEVFRKEMSQFIVQCLNPYRKPDCKSGRISNTEDFKHLARKLTHGVMNKELKSCKNPEDLECNENVKHKTKEYIKKYMQKFGPVYRPKEDTEVD</sequence>
<feature type="region of interest" description="Disordered" evidence="17">
    <location>
        <begin position="519"/>
        <end position="547"/>
    </location>
</feature>
<feature type="compositionally biased region" description="Acidic residues" evidence="17">
    <location>
        <begin position="1152"/>
        <end position="1163"/>
    </location>
</feature>
<evidence type="ECO:0000256" key="1">
    <source>
        <dbReference type="ARBA" id="ARBA00004123"/>
    </source>
</evidence>
<feature type="compositionally biased region" description="Polar residues" evidence="17">
    <location>
        <begin position="253"/>
        <end position="263"/>
    </location>
</feature>
<feature type="compositionally biased region" description="Basic and acidic residues" evidence="17">
    <location>
        <begin position="2074"/>
        <end position="2085"/>
    </location>
</feature>
<feature type="compositionally biased region" description="Polar residues" evidence="17">
    <location>
        <begin position="1063"/>
        <end position="1092"/>
    </location>
</feature>
<dbReference type="CDD" id="cd19172">
    <property type="entry name" value="SET_SETD2"/>
    <property type="match status" value="1"/>
</dbReference>
<dbReference type="Gene3D" id="1.10.1740.100">
    <property type="entry name" value="Set2, Rpb1 interacting domain"/>
    <property type="match status" value="1"/>
</dbReference>
<keyword evidence="4" id="KW-0158">Chromosome</keyword>
<dbReference type="FunFam" id="2.170.270.10:FF:000016">
    <property type="entry name" value="Histone-lysine N-methyltransferase"/>
    <property type="match status" value="1"/>
</dbReference>
<evidence type="ECO:0000256" key="7">
    <source>
        <dbReference type="ARBA" id="ARBA00022603"/>
    </source>
</evidence>
<feature type="region of interest" description="Disordered" evidence="17">
    <location>
        <begin position="1452"/>
        <end position="1571"/>
    </location>
</feature>
<feature type="compositionally biased region" description="Basic and acidic residues" evidence="17">
    <location>
        <begin position="1114"/>
        <end position="1138"/>
    </location>
</feature>
<feature type="region of interest" description="Disordered" evidence="17">
    <location>
        <begin position="2235"/>
        <end position="2301"/>
    </location>
</feature>
<dbReference type="InterPro" id="IPR038190">
    <property type="entry name" value="SRI_sf"/>
</dbReference>
<feature type="compositionally biased region" description="Polar residues" evidence="17">
    <location>
        <begin position="1973"/>
        <end position="1985"/>
    </location>
</feature>
<dbReference type="OrthoDB" id="422362at2759"/>
<gene>
    <name evidence="22" type="primary">setd2</name>
</gene>
<dbReference type="PROSITE" id="PS50280">
    <property type="entry name" value="SET"/>
    <property type="match status" value="1"/>
</dbReference>
<evidence type="ECO:0000256" key="12">
    <source>
        <dbReference type="ARBA" id="ARBA00022833"/>
    </source>
</evidence>
<feature type="region of interest" description="Disordered" evidence="17">
    <location>
        <begin position="1373"/>
        <end position="1418"/>
    </location>
</feature>
<feature type="region of interest" description="Disordered" evidence="17">
    <location>
        <begin position="766"/>
        <end position="792"/>
    </location>
</feature>
<dbReference type="Proteomes" id="UP000694397">
    <property type="component" value="Chromosome 18"/>
</dbReference>
<evidence type="ECO:0000256" key="14">
    <source>
        <dbReference type="ARBA" id="ARBA00023015"/>
    </source>
</evidence>
<feature type="compositionally biased region" description="Basic and acidic residues" evidence="17">
    <location>
        <begin position="1536"/>
        <end position="1556"/>
    </location>
</feature>
<feature type="compositionally biased region" description="Polar residues" evidence="17">
    <location>
        <begin position="2127"/>
        <end position="2138"/>
    </location>
</feature>
<dbReference type="SUPFAM" id="SSF51045">
    <property type="entry name" value="WW domain"/>
    <property type="match status" value="1"/>
</dbReference>
<dbReference type="PANTHER" id="PTHR46711">
    <property type="entry name" value="HISTONE-LYSINE N-METHYLTRANSFERASE SETD2"/>
    <property type="match status" value="1"/>
</dbReference>
<dbReference type="SMART" id="SM00508">
    <property type="entry name" value="PostSET"/>
    <property type="match status" value="1"/>
</dbReference>
<dbReference type="InterPro" id="IPR006560">
    <property type="entry name" value="AWS_dom"/>
</dbReference>
<dbReference type="PROSITE" id="PS01159">
    <property type="entry name" value="WW_DOMAIN_1"/>
    <property type="match status" value="1"/>
</dbReference>
<evidence type="ECO:0000256" key="17">
    <source>
        <dbReference type="SAM" id="MobiDB-lite"/>
    </source>
</evidence>
<dbReference type="Pfam" id="PF08236">
    <property type="entry name" value="SRI"/>
    <property type="match status" value="1"/>
</dbReference>
<feature type="domain" description="AWS" evidence="21">
    <location>
        <begin position="1615"/>
        <end position="1669"/>
    </location>
</feature>
<feature type="compositionally biased region" description="Basic and acidic residues" evidence="17">
    <location>
        <begin position="2394"/>
        <end position="2407"/>
    </location>
</feature>
<keyword evidence="9" id="KW-0949">S-adenosyl-L-methionine</keyword>
<feature type="compositionally biased region" description="Basic and acidic residues" evidence="17">
    <location>
        <begin position="2416"/>
        <end position="2440"/>
    </location>
</feature>
<feature type="compositionally biased region" description="Polar residues" evidence="17">
    <location>
        <begin position="1279"/>
        <end position="1298"/>
    </location>
</feature>
<feature type="compositionally biased region" description="Acidic residues" evidence="17">
    <location>
        <begin position="1525"/>
        <end position="1534"/>
    </location>
</feature>
<evidence type="ECO:0000256" key="5">
    <source>
        <dbReference type="ARBA" id="ARBA00022473"/>
    </source>
</evidence>
<dbReference type="Pfam" id="PF00397">
    <property type="entry name" value="WW"/>
    <property type="match status" value="1"/>
</dbReference>
<keyword evidence="23" id="KW-1185">Reference proteome</keyword>
<evidence type="ECO:0000256" key="13">
    <source>
        <dbReference type="ARBA" id="ARBA00022853"/>
    </source>
</evidence>
<organism evidence="22 23">
    <name type="scientific">Scleropages formosus</name>
    <name type="common">Asian bonytongue</name>
    <name type="synonym">Osteoglossum formosum</name>
    <dbReference type="NCBI Taxonomy" id="113540"/>
    <lineage>
        <taxon>Eukaryota</taxon>
        <taxon>Metazoa</taxon>
        <taxon>Chordata</taxon>
        <taxon>Craniata</taxon>
        <taxon>Vertebrata</taxon>
        <taxon>Euteleostomi</taxon>
        <taxon>Actinopterygii</taxon>
        <taxon>Neopterygii</taxon>
        <taxon>Teleostei</taxon>
        <taxon>Osteoglossocephala</taxon>
        <taxon>Osteoglossomorpha</taxon>
        <taxon>Osteoglossiformes</taxon>
        <taxon>Osteoglossidae</taxon>
        <taxon>Scleropages</taxon>
    </lineage>
</organism>
<reference evidence="22" key="3">
    <citation type="submission" date="2025-09" db="UniProtKB">
        <authorList>
            <consortium name="Ensembl"/>
        </authorList>
    </citation>
    <scope>IDENTIFICATION</scope>
</reference>
<dbReference type="GO" id="GO:0046872">
    <property type="term" value="F:metal ion binding"/>
    <property type="evidence" value="ECO:0007669"/>
    <property type="project" value="UniProtKB-KW"/>
</dbReference>
<reference evidence="22" key="2">
    <citation type="submission" date="2025-08" db="UniProtKB">
        <authorList>
            <consortium name="Ensembl"/>
        </authorList>
    </citation>
    <scope>IDENTIFICATION</scope>
</reference>
<evidence type="ECO:0000313" key="23">
    <source>
        <dbReference type="Proteomes" id="UP000694397"/>
    </source>
</evidence>
<dbReference type="PROSITE" id="PS50868">
    <property type="entry name" value="POST_SET"/>
    <property type="match status" value="1"/>
</dbReference>
<dbReference type="Pfam" id="PF17907">
    <property type="entry name" value="AWS"/>
    <property type="match status" value="1"/>
</dbReference>
<feature type="compositionally biased region" description="Basic and acidic residues" evidence="17">
    <location>
        <begin position="1"/>
        <end position="12"/>
    </location>
</feature>
<feature type="compositionally biased region" description="Basic residues" evidence="17">
    <location>
        <begin position="1510"/>
        <end position="1521"/>
    </location>
</feature>
<dbReference type="SMART" id="SM00456">
    <property type="entry name" value="WW"/>
    <property type="match status" value="1"/>
</dbReference>
<comment type="subcellular location">
    <subcellularLocation>
        <location evidence="2">Chromosome</location>
    </subcellularLocation>
    <subcellularLocation>
        <location evidence="1">Nucleus</location>
    </subcellularLocation>
</comment>
<dbReference type="InterPro" id="IPR001202">
    <property type="entry name" value="WW_dom"/>
</dbReference>
<dbReference type="KEGG" id="sfm:108927425"/>
<name>A0A8C9UY33_SCLFO</name>
<feature type="compositionally biased region" description="Polar residues" evidence="17">
    <location>
        <begin position="218"/>
        <end position="231"/>
    </location>
</feature>
<dbReference type="GeneTree" id="ENSGT00940000166273"/>
<feature type="region of interest" description="Disordered" evidence="17">
    <location>
        <begin position="214"/>
        <end position="496"/>
    </location>
</feature>
<keyword evidence="16" id="KW-0539">Nucleus</keyword>
<dbReference type="PANTHER" id="PTHR46711:SF1">
    <property type="entry name" value="HISTONE-LYSINE N-METHYLTRANSFERASE SETD2"/>
    <property type="match status" value="1"/>
</dbReference>
<feature type="compositionally biased region" description="Basic and acidic residues" evidence="17">
    <location>
        <begin position="2348"/>
        <end position="2376"/>
    </location>
</feature>
<accession>A0A8C9UY33</accession>
<dbReference type="InterPro" id="IPR036020">
    <property type="entry name" value="WW_dom_sf"/>
</dbReference>
<evidence type="ECO:0000256" key="4">
    <source>
        <dbReference type="ARBA" id="ARBA00022454"/>
    </source>
</evidence>
<feature type="compositionally biased region" description="Basic and acidic residues" evidence="17">
    <location>
        <begin position="278"/>
        <end position="348"/>
    </location>
</feature>
<evidence type="ECO:0000256" key="11">
    <source>
        <dbReference type="ARBA" id="ARBA00022782"/>
    </source>
</evidence>
<feature type="compositionally biased region" description="Low complexity" evidence="17">
    <location>
        <begin position="2018"/>
        <end position="2029"/>
    </location>
</feature>
<dbReference type="EC" id="2.1.1.359" evidence="3"/>
<dbReference type="CDD" id="cd00201">
    <property type="entry name" value="WW"/>
    <property type="match status" value="1"/>
</dbReference>
<dbReference type="GO" id="GO:0005634">
    <property type="term" value="C:nucleus"/>
    <property type="evidence" value="ECO:0007669"/>
    <property type="project" value="UniProtKB-SubCell"/>
</dbReference>
<feature type="compositionally biased region" description="Low complexity" evidence="17">
    <location>
        <begin position="2441"/>
        <end position="2451"/>
    </location>
</feature>
<evidence type="ECO:0000256" key="3">
    <source>
        <dbReference type="ARBA" id="ARBA00012178"/>
    </source>
</evidence>
<feature type="compositionally biased region" description="Basic and acidic residues" evidence="17">
    <location>
        <begin position="440"/>
        <end position="496"/>
    </location>
</feature>
<feature type="compositionally biased region" description="Basic and acidic residues" evidence="17">
    <location>
        <begin position="2313"/>
        <end position="2338"/>
    </location>
</feature>
<feature type="domain" description="Post-SET" evidence="20">
    <location>
        <begin position="1795"/>
        <end position="1811"/>
    </location>
</feature>
<dbReference type="SUPFAM" id="SSF82199">
    <property type="entry name" value="SET domain"/>
    <property type="match status" value="1"/>
</dbReference>
<keyword evidence="10" id="KW-0479">Metal-binding</keyword>
<keyword evidence="12" id="KW-0862">Zinc</keyword>
<feature type="compositionally biased region" description="Basic residues" evidence="17">
    <location>
        <begin position="349"/>
        <end position="361"/>
    </location>
</feature>
<dbReference type="InterPro" id="IPR046341">
    <property type="entry name" value="SET_dom_sf"/>
</dbReference>
<keyword evidence="15" id="KW-0804">Transcription</keyword>
<dbReference type="RefSeq" id="XP_018596230.1">
    <property type="nucleotide sequence ID" value="XM_018740714.2"/>
</dbReference>
<feature type="region of interest" description="Disordered" evidence="17">
    <location>
        <begin position="2313"/>
        <end position="2451"/>
    </location>
</feature>
<evidence type="ECO:0000259" key="19">
    <source>
        <dbReference type="PROSITE" id="PS50280"/>
    </source>
</evidence>
<dbReference type="SMART" id="SM00570">
    <property type="entry name" value="AWS"/>
    <property type="match status" value="1"/>
</dbReference>
<evidence type="ECO:0000256" key="8">
    <source>
        <dbReference type="ARBA" id="ARBA00022679"/>
    </source>
</evidence>
<feature type="region of interest" description="Disordered" evidence="17">
    <location>
        <begin position="2018"/>
        <end position="2167"/>
    </location>
</feature>
<dbReference type="GO" id="GO:0006355">
    <property type="term" value="P:regulation of DNA-templated transcription"/>
    <property type="evidence" value="ECO:0007669"/>
    <property type="project" value="InterPro"/>
</dbReference>
<proteinExistence type="predicted"/>
<feature type="compositionally biased region" description="Polar residues" evidence="17">
    <location>
        <begin position="770"/>
        <end position="792"/>
    </location>
</feature>
<keyword evidence="8" id="KW-0808">Transferase</keyword>
<evidence type="ECO:0000256" key="6">
    <source>
        <dbReference type="ARBA" id="ARBA00022553"/>
    </source>
</evidence>
<feature type="compositionally biased region" description="Low complexity" evidence="17">
    <location>
        <begin position="2235"/>
        <end position="2245"/>
    </location>
</feature>
<dbReference type="Gene3D" id="2.170.270.10">
    <property type="entry name" value="SET domain"/>
    <property type="match status" value="1"/>
</dbReference>
<keyword evidence="6" id="KW-0597">Phosphoprotein</keyword>
<keyword evidence="13" id="KW-0156">Chromatin regulator</keyword>
<dbReference type="FunFam" id="1.10.1740.100:FF:000001">
    <property type="entry name" value="Histone-lysine N-methyltransferase"/>
    <property type="match status" value="1"/>
</dbReference>
<feature type="region of interest" description="Disordered" evidence="17">
    <location>
        <begin position="1279"/>
        <end position="1320"/>
    </location>
</feature>
<keyword evidence="7" id="KW-0489">Methyltransferase</keyword>
<dbReference type="PROSITE" id="PS50020">
    <property type="entry name" value="WW_DOMAIN_2"/>
    <property type="match status" value="1"/>
</dbReference>
<evidence type="ECO:0000256" key="16">
    <source>
        <dbReference type="ARBA" id="ARBA00023242"/>
    </source>
</evidence>
<feature type="compositionally biased region" description="Acidic residues" evidence="17">
    <location>
        <begin position="2275"/>
        <end position="2284"/>
    </location>
</feature>
<feature type="compositionally biased region" description="Basic and acidic residues" evidence="17">
    <location>
        <begin position="370"/>
        <end position="426"/>
    </location>
</feature>
<dbReference type="GO" id="GO:0140955">
    <property type="term" value="F:histone H3K36 trimethyltransferase activity"/>
    <property type="evidence" value="ECO:0007669"/>
    <property type="project" value="UniProtKB-EC"/>
</dbReference>
<feature type="compositionally biased region" description="Low complexity" evidence="17">
    <location>
        <begin position="2252"/>
        <end position="2265"/>
    </location>
</feature>
<dbReference type="InterPro" id="IPR013257">
    <property type="entry name" value="SRI"/>
</dbReference>
<evidence type="ECO:0000259" key="20">
    <source>
        <dbReference type="PROSITE" id="PS50868"/>
    </source>
</evidence>
<dbReference type="GO" id="GO:0032259">
    <property type="term" value="P:methylation"/>
    <property type="evidence" value="ECO:0007669"/>
    <property type="project" value="UniProtKB-KW"/>
</dbReference>
<dbReference type="InterPro" id="IPR044437">
    <property type="entry name" value="SETD2/Set2_SET"/>
</dbReference>
<evidence type="ECO:0000259" key="21">
    <source>
        <dbReference type="PROSITE" id="PS51215"/>
    </source>
</evidence>
<dbReference type="Gene3D" id="2.20.70.10">
    <property type="match status" value="1"/>
</dbReference>
<protein>
    <recommendedName>
        <fullName evidence="3">[histone H3]-lysine(36) N-trimethyltransferase</fullName>
        <ecNumber evidence="3">2.1.1.359</ecNumber>
    </recommendedName>
</protein>
<feature type="region of interest" description="Disordered" evidence="17">
    <location>
        <begin position="90"/>
        <end position="132"/>
    </location>
</feature>
<reference evidence="22 23" key="1">
    <citation type="submission" date="2019-04" db="EMBL/GenBank/DDBJ databases">
        <authorList>
            <consortium name="Wellcome Sanger Institute Data Sharing"/>
        </authorList>
    </citation>
    <scope>NUCLEOTIDE SEQUENCE [LARGE SCALE GENOMIC DNA]</scope>
</reference>
<evidence type="ECO:0000256" key="10">
    <source>
        <dbReference type="ARBA" id="ARBA00022723"/>
    </source>
</evidence>
<feature type="compositionally biased region" description="Polar residues" evidence="17">
    <location>
        <begin position="1385"/>
        <end position="1395"/>
    </location>
</feature>
<feature type="compositionally biased region" description="Acidic residues" evidence="17">
    <location>
        <begin position="2033"/>
        <end position="2048"/>
    </location>
</feature>
<evidence type="ECO:0000256" key="2">
    <source>
        <dbReference type="ARBA" id="ARBA00004286"/>
    </source>
</evidence>
<feature type="domain" description="WW" evidence="18">
    <location>
        <begin position="2703"/>
        <end position="2736"/>
    </location>
</feature>
<feature type="domain" description="SET" evidence="19">
    <location>
        <begin position="1671"/>
        <end position="1788"/>
    </location>
</feature>
<dbReference type="PROSITE" id="PS51215">
    <property type="entry name" value="AWS"/>
    <property type="match status" value="1"/>
</dbReference>
<dbReference type="GO" id="GO:0005694">
    <property type="term" value="C:chromosome"/>
    <property type="evidence" value="ECO:0007669"/>
    <property type="project" value="UniProtKB-SubCell"/>
</dbReference>
<feature type="compositionally biased region" description="Low complexity" evidence="17">
    <location>
        <begin position="91"/>
        <end position="103"/>
    </location>
</feature>
<feature type="compositionally biased region" description="Basic and acidic residues" evidence="17">
    <location>
        <begin position="2092"/>
        <end position="2117"/>
    </location>
</feature>
<evidence type="ECO:0000256" key="15">
    <source>
        <dbReference type="ARBA" id="ARBA00023163"/>
    </source>
</evidence>
<evidence type="ECO:0000259" key="18">
    <source>
        <dbReference type="PROSITE" id="PS50020"/>
    </source>
</evidence>
<dbReference type="CTD" id="29072"/>
<dbReference type="InterPro" id="IPR001214">
    <property type="entry name" value="SET_dom"/>
</dbReference>
<feature type="region of interest" description="Disordered" evidence="17">
    <location>
        <begin position="1047"/>
        <end position="1255"/>
    </location>
</feature>
<dbReference type="GeneID" id="108927425"/>
<feature type="compositionally biased region" description="Polar residues" evidence="17">
    <location>
        <begin position="1179"/>
        <end position="1203"/>
    </location>
</feature>
<evidence type="ECO:0000313" key="22">
    <source>
        <dbReference type="Ensembl" id="ENSSFOP00015002313.1"/>
    </source>
</evidence>
<feature type="region of interest" description="Disordered" evidence="17">
    <location>
        <begin position="1966"/>
        <end position="2004"/>
    </location>
</feature>
<keyword evidence="11" id="KW-0221">Differentiation</keyword>
<keyword evidence="5" id="KW-0217">Developmental protein</keyword>
<dbReference type="Ensembl" id="ENSSFOT00015002357.2">
    <property type="protein sequence ID" value="ENSSFOP00015002313.1"/>
    <property type="gene ID" value="ENSSFOG00015001566.2"/>
</dbReference>
<dbReference type="Pfam" id="PF00856">
    <property type="entry name" value="SET"/>
    <property type="match status" value="1"/>
</dbReference>
<dbReference type="SMART" id="SM00317">
    <property type="entry name" value="SET"/>
    <property type="match status" value="1"/>
</dbReference>